<sequence length="227" mass="25037">MSRTTTTSHPATDAALLLRQPDRPLPYPLLLRIADVLAGRRDGRSGLAGDLVAYCLADDATTWLRHNQHRLTERVHSETVRHDALALSLHQEAAALPGQIKDTKRELRAAHAALAELPPTPSNPTARRATEAHTDATVVTARRAREHHDTVLAPARARVANAEHALSELRTRRRDIIATLTALAQVHAQRTGRLTEFHARRAHAYERAYLRRLAGTHNDPTTTATVA</sequence>
<dbReference type="EMBL" id="BMEA01000002">
    <property type="protein sequence ID" value="GGB81444.1"/>
    <property type="molecule type" value="Genomic_DNA"/>
</dbReference>
<reference evidence="1" key="1">
    <citation type="journal article" date="2014" name="Int. J. Syst. Evol. Microbiol.">
        <title>Complete genome sequence of Corynebacterium casei LMG S-19264T (=DSM 44701T), isolated from a smear-ripened cheese.</title>
        <authorList>
            <consortium name="US DOE Joint Genome Institute (JGI-PGF)"/>
            <person name="Walter F."/>
            <person name="Albersmeier A."/>
            <person name="Kalinowski J."/>
            <person name="Ruckert C."/>
        </authorList>
    </citation>
    <scope>NUCLEOTIDE SEQUENCE</scope>
    <source>
        <strain evidence="1">CGMCC 1.10749</strain>
    </source>
</reference>
<comment type="caution">
    <text evidence="1">The sequence shown here is derived from an EMBL/GenBank/DDBJ whole genome shotgun (WGS) entry which is preliminary data.</text>
</comment>
<organism evidence="1 2">
    <name type="scientific">Knoellia flava</name>
    <dbReference type="NCBI Taxonomy" id="913969"/>
    <lineage>
        <taxon>Bacteria</taxon>
        <taxon>Bacillati</taxon>
        <taxon>Actinomycetota</taxon>
        <taxon>Actinomycetes</taxon>
        <taxon>Micrococcales</taxon>
        <taxon>Intrasporangiaceae</taxon>
        <taxon>Knoellia</taxon>
    </lineage>
</organism>
<accession>A0A8H9FTW6</accession>
<dbReference type="RefSeq" id="WP_035945269.1">
    <property type="nucleotide sequence ID" value="NZ_BMEA01000002.1"/>
</dbReference>
<reference evidence="1" key="2">
    <citation type="submission" date="2020-09" db="EMBL/GenBank/DDBJ databases">
        <authorList>
            <person name="Sun Q."/>
            <person name="Zhou Y."/>
        </authorList>
    </citation>
    <scope>NUCLEOTIDE SEQUENCE</scope>
    <source>
        <strain evidence="1">CGMCC 1.10749</strain>
    </source>
</reference>
<evidence type="ECO:0000313" key="1">
    <source>
        <dbReference type="EMBL" id="GGB81444.1"/>
    </source>
</evidence>
<protein>
    <submittedName>
        <fullName evidence="1">Uncharacterized protein</fullName>
    </submittedName>
</protein>
<proteinExistence type="predicted"/>
<evidence type="ECO:0000313" key="2">
    <source>
        <dbReference type="Proteomes" id="UP000628079"/>
    </source>
</evidence>
<name>A0A8H9FTW6_9MICO</name>
<dbReference type="Proteomes" id="UP000628079">
    <property type="component" value="Unassembled WGS sequence"/>
</dbReference>
<gene>
    <name evidence="1" type="ORF">GCM10011314_21320</name>
</gene>
<dbReference type="AlphaFoldDB" id="A0A8H9FTW6"/>